<dbReference type="Gene3D" id="3.60.21.10">
    <property type="match status" value="1"/>
</dbReference>
<dbReference type="NCBIfam" id="TIGR04123">
    <property type="entry name" value="P_estr_lig_assc"/>
    <property type="match status" value="1"/>
</dbReference>
<dbReference type="RefSeq" id="WP_072896182.1">
    <property type="nucleotide sequence ID" value="NZ_FQWZ01000003.1"/>
</dbReference>
<organism evidence="2 3">
    <name type="scientific">Hydrocarboniphaga daqingensis</name>
    <dbReference type="NCBI Taxonomy" id="490188"/>
    <lineage>
        <taxon>Bacteria</taxon>
        <taxon>Pseudomonadati</taxon>
        <taxon>Pseudomonadota</taxon>
        <taxon>Gammaproteobacteria</taxon>
        <taxon>Nevskiales</taxon>
        <taxon>Nevskiaceae</taxon>
        <taxon>Hydrocarboniphaga</taxon>
    </lineage>
</organism>
<dbReference type="PANTHER" id="PTHR39323">
    <property type="entry name" value="BLR1149 PROTEIN"/>
    <property type="match status" value="1"/>
</dbReference>
<dbReference type="InterPro" id="IPR024173">
    <property type="entry name" value="Pesterase_MJ0037-like"/>
</dbReference>
<feature type="domain" description="Calcineurin-like phosphoesterase" evidence="1">
    <location>
        <begin position="31"/>
        <end position="131"/>
    </location>
</feature>
<reference evidence="2 3" key="1">
    <citation type="submission" date="2016-11" db="EMBL/GenBank/DDBJ databases">
        <authorList>
            <person name="Jaros S."/>
            <person name="Januszkiewicz K."/>
            <person name="Wedrychowicz H."/>
        </authorList>
    </citation>
    <scope>NUCLEOTIDE SEQUENCE [LARGE SCALE GENOMIC DNA]</scope>
    <source>
        <strain evidence="2 3">CGMCC 1.7049</strain>
    </source>
</reference>
<gene>
    <name evidence="2" type="ORF">SAMN04488068_1530</name>
</gene>
<dbReference type="GO" id="GO:0016787">
    <property type="term" value="F:hydrolase activity"/>
    <property type="evidence" value="ECO:0007669"/>
    <property type="project" value="InterPro"/>
</dbReference>
<keyword evidence="3" id="KW-1185">Reference proteome</keyword>
<dbReference type="PANTHER" id="PTHR39323:SF1">
    <property type="entry name" value="BLR1149 PROTEIN"/>
    <property type="match status" value="1"/>
</dbReference>
<name>A0A1M5MXW6_9GAMM</name>
<dbReference type="InterPro" id="IPR004843">
    <property type="entry name" value="Calcineurin-like_PHP"/>
</dbReference>
<dbReference type="SUPFAM" id="SSF56300">
    <property type="entry name" value="Metallo-dependent phosphatases"/>
    <property type="match status" value="1"/>
</dbReference>
<dbReference type="Pfam" id="PF00149">
    <property type="entry name" value="Metallophos"/>
    <property type="match status" value="1"/>
</dbReference>
<dbReference type="EMBL" id="FQWZ01000003">
    <property type="protein sequence ID" value="SHG82176.1"/>
    <property type="molecule type" value="Genomic_DNA"/>
</dbReference>
<dbReference type="PIRSF" id="PIRSF000887">
    <property type="entry name" value="Pesterase_MJ0037"/>
    <property type="match status" value="1"/>
</dbReference>
<proteinExistence type="predicted"/>
<protein>
    <submittedName>
        <fullName evidence="2">Putative phosphoesterase</fullName>
    </submittedName>
</protein>
<dbReference type="InterPro" id="IPR026336">
    <property type="entry name" value="PdeM-like"/>
</dbReference>
<dbReference type="OrthoDB" id="9795838at2"/>
<sequence length="226" mass="25155">MLDPTQTLDVALAGESVRLDARRALYWPRRRTLIVADVHLGKDSVFRRAGVAVPSGSTGDDLARLAALLLDHGAERLLVLGDLFHARLVADEPWFADMDRFRRQHASLRIDVVRGNHDRIDGVPAAWQLNWREEPADEPPFVLMHDATAPRSITTGYALGGHLHPVLNLTSTRDRLRLPVFWLRQDHAVLPSFGGFTGGHPIEAVDGDRVIGIAGDRLMALPNRRR</sequence>
<dbReference type="STRING" id="490188.SAMN04488068_1530"/>
<evidence type="ECO:0000313" key="2">
    <source>
        <dbReference type="EMBL" id="SHG82176.1"/>
    </source>
</evidence>
<dbReference type="InterPro" id="IPR029052">
    <property type="entry name" value="Metallo-depent_PP-like"/>
</dbReference>
<dbReference type="Proteomes" id="UP000199758">
    <property type="component" value="Unassembled WGS sequence"/>
</dbReference>
<accession>A0A1M5MXW6</accession>
<evidence type="ECO:0000313" key="3">
    <source>
        <dbReference type="Proteomes" id="UP000199758"/>
    </source>
</evidence>
<evidence type="ECO:0000259" key="1">
    <source>
        <dbReference type="Pfam" id="PF00149"/>
    </source>
</evidence>
<dbReference type="AlphaFoldDB" id="A0A1M5MXW6"/>